<dbReference type="Proteomes" id="UP000000268">
    <property type="component" value="Chromosome"/>
</dbReference>
<dbReference type="eggNOG" id="COG0537">
    <property type="taxonomic scope" value="Bacteria"/>
</dbReference>
<gene>
    <name evidence="1" type="ordered locus">AM1_3265</name>
</gene>
<organism evidence="1 2">
    <name type="scientific">Acaryochloris marina (strain MBIC 11017)</name>
    <dbReference type="NCBI Taxonomy" id="329726"/>
    <lineage>
        <taxon>Bacteria</taxon>
        <taxon>Bacillati</taxon>
        <taxon>Cyanobacteriota</taxon>
        <taxon>Cyanophyceae</taxon>
        <taxon>Acaryochloridales</taxon>
        <taxon>Acaryochloridaceae</taxon>
        <taxon>Acaryochloris</taxon>
    </lineage>
</organism>
<evidence type="ECO:0000313" key="1">
    <source>
        <dbReference type="EMBL" id="ABW28261.1"/>
    </source>
</evidence>
<evidence type="ECO:0008006" key="3">
    <source>
        <dbReference type="Google" id="ProtNLM"/>
    </source>
</evidence>
<dbReference type="OrthoDB" id="6402248at2"/>
<dbReference type="AlphaFoldDB" id="B0CFV7"/>
<reference evidence="1 2" key="1">
    <citation type="journal article" date="2008" name="Proc. Natl. Acad. Sci. U.S.A.">
        <title>Niche adaptation and genome expansion in the chlorophyll d-producing cyanobacterium Acaryochloris marina.</title>
        <authorList>
            <person name="Swingley W.D."/>
            <person name="Chen M."/>
            <person name="Cheung P.C."/>
            <person name="Conrad A.L."/>
            <person name="Dejesa L.C."/>
            <person name="Hao J."/>
            <person name="Honchak B.M."/>
            <person name="Karbach L.E."/>
            <person name="Kurdoglu A."/>
            <person name="Lahiri S."/>
            <person name="Mastrian S.D."/>
            <person name="Miyashita H."/>
            <person name="Page L."/>
            <person name="Ramakrishna P."/>
            <person name="Satoh S."/>
            <person name="Sattley W.M."/>
            <person name="Shimada Y."/>
            <person name="Taylor H.L."/>
            <person name="Tomo T."/>
            <person name="Tsuchiya T."/>
            <person name="Wang Z.T."/>
            <person name="Raymond J."/>
            <person name="Mimuro M."/>
            <person name="Blankenship R.E."/>
            <person name="Touchman J.W."/>
        </authorList>
    </citation>
    <scope>NUCLEOTIDE SEQUENCE [LARGE SCALE GENOMIC DNA]</scope>
    <source>
        <strain evidence="2">MBIC 11017</strain>
    </source>
</reference>
<accession>B0CFV7</accession>
<dbReference type="KEGG" id="amr:AM1_3265"/>
<dbReference type="STRING" id="329726.AM1_3265"/>
<keyword evidence="2" id="KW-1185">Reference proteome</keyword>
<proteinExistence type="predicted"/>
<dbReference type="RefSeq" id="WP_012163670.1">
    <property type="nucleotide sequence ID" value="NC_009925.1"/>
</dbReference>
<evidence type="ECO:0000313" key="2">
    <source>
        <dbReference type="Proteomes" id="UP000000268"/>
    </source>
</evidence>
<name>B0CFV7_ACAM1</name>
<dbReference type="InterPro" id="IPR025365">
    <property type="entry name" value="DUF4269"/>
</dbReference>
<dbReference type="HOGENOM" id="CLU_110690_0_0_3"/>
<sequence length="184" mass="20950">MKPDFNHVVDELSLLRVLHPFKPCVIGTPPLNLDVDLSDIDIACSAEDLSHFRHYSHQNFGKLNGYQCYDSTAQNLPAVMVQFHALGWDIELFCQTIPTEQQWGVRHFRIEQRLLELEPSLRIAVQQLKHRGIKTEPAFAKILGLEGDPYIALLELEQICDGFQPACCHLNLQQLISTHLPNSL</sequence>
<dbReference type="Pfam" id="PF14091">
    <property type="entry name" value="DUF4269"/>
    <property type="match status" value="1"/>
</dbReference>
<dbReference type="EMBL" id="CP000828">
    <property type="protein sequence ID" value="ABW28261.1"/>
    <property type="molecule type" value="Genomic_DNA"/>
</dbReference>
<protein>
    <recommendedName>
        <fullName evidence="3">DUF4269 domain-containing protein</fullName>
    </recommendedName>
</protein>